<comment type="caution">
    <text evidence="9">The sequence shown here is derived from an EMBL/GenBank/DDBJ whole genome shotgun (WGS) entry which is preliminary data.</text>
</comment>
<feature type="compositionally biased region" description="Basic and acidic residues" evidence="6">
    <location>
        <begin position="377"/>
        <end position="391"/>
    </location>
</feature>
<dbReference type="PANTHER" id="PTHR33048:SF47">
    <property type="entry name" value="INTEGRAL MEMBRANE PROTEIN-RELATED"/>
    <property type="match status" value="1"/>
</dbReference>
<evidence type="ECO:0000256" key="5">
    <source>
        <dbReference type="ARBA" id="ARBA00038359"/>
    </source>
</evidence>
<dbReference type="GO" id="GO:0016020">
    <property type="term" value="C:membrane"/>
    <property type="evidence" value="ECO:0007669"/>
    <property type="project" value="UniProtKB-SubCell"/>
</dbReference>
<keyword evidence="4 7" id="KW-0472">Membrane</keyword>
<comment type="similarity">
    <text evidence="5">Belongs to the SAT4 family.</text>
</comment>
<evidence type="ECO:0000313" key="10">
    <source>
        <dbReference type="Proteomes" id="UP001302321"/>
    </source>
</evidence>
<organism evidence="9 10">
    <name type="scientific">Triangularia setosa</name>
    <dbReference type="NCBI Taxonomy" id="2587417"/>
    <lineage>
        <taxon>Eukaryota</taxon>
        <taxon>Fungi</taxon>
        <taxon>Dikarya</taxon>
        <taxon>Ascomycota</taxon>
        <taxon>Pezizomycotina</taxon>
        <taxon>Sordariomycetes</taxon>
        <taxon>Sordariomycetidae</taxon>
        <taxon>Sordariales</taxon>
        <taxon>Podosporaceae</taxon>
        <taxon>Triangularia</taxon>
    </lineage>
</organism>
<sequence>MESFDFTAIDPATSAADRGPSVVAVAVVGIAVSTIAVGMRFWSRAVASTLVLWWDDWAMLATLLFSHTFMALMVYMTTVGLGKHWWVVPMEHLKPQIQSQRVGLVFYAATIWGIKISALLLYSRLFDQSSPRFGIVLKVTAVVCTVWWIFLSIYPWTFCNPIAKNMDPMLPGECWENIPWYYASAFINAGLDLWVLLLPMPIIWRLRMSAKKKIGVTAVFLFGYCSAFLSFARFIIIAIKPSILNVAPPADPGWDLVPLLYLSMLEGPFAIIALCGPAIHQLSARAINHRSLASLFTSRSRGTGKKSSDNNSGPSGSSGLSGNNLKTWPILATTASTSSLTATNENWNQNWNQKQSSDNDWQNGPEPQFITMANLDPDPRSGSREKSGQMV</sequence>
<feature type="transmembrane region" description="Helical" evidence="7">
    <location>
        <begin position="60"/>
        <end position="82"/>
    </location>
</feature>
<feature type="transmembrane region" description="Helical" evidence="7">
    <location>
        <begin position="178"/>
        <end position="204"/>
    </location>
</feature>
<evidence type="ECO:0000313" key="9">
    <source>
        <dbReference type="EMBL" id="KAK4180911.1"/>
    </source>
</evidence>
<feature type="transmembrane region" description="Helical" evidence="7">
    <location>
        <begin position="216"/>
        <end position="239"/>
    </location>
</feature>
<feature type="compositionally biased region" description="Low complexity" evidence="6">
    <location>
        <begin position="309"/>
        <end position="324"/>
    </location>
</feature>
<feature type="compositionally biased region" description="Low complexity" evidence="6">
    <location>
        <begin position="350"/>
        <end position="360"/>
    </location>
</feature>
<feature type="region of interest" description="Disordered" evidence="6">
    <location>
        <begin position="298"/>
        <end position="324"/>
    </location>
</feature>
<feature type="transmembrane region" description="Helical" evidence="7">
    <location>
        <begin position="102"/>
        <end position="123"/>
    </location>
</feature>
<feature type="transmembrane region" description="Helical" evidence="7">
    <location>
        <begin position="259"/>
        <end position="280"/>
    </location>
</feature>
<reference evidence="9" key="1">
    <citation type="journal article" date="2023" name="Mol. Phylogenet. Evol.">
        <title>Genome-scale phylogeny and comparative genomics of the fungal order Sordariales.</title>
        <authorList>
            <person name="Hensen N."/>
            <person name="Bonometti L."/>
            <person name="Westerberg I."/>
            <person name="Brannstrom I.O."/>
            <person name="Guillou S."/>
            <person name="Cros-Aarteil S."/>
            <person name="Calhoun S."/>
            <person name="Haridas S."/>
            <person name="Kuo A."/>
            <person name="Mondo S."/>
            <person name="Pangilinan J."/>
            <person name="Riley R."/>
            <person name="LaButti K."/>
            <person name="Andreopoulos B."/>
            <person name="Lipzen A."/>
            <person name="Chen C."/>
            <person name="Yan M."/>
            <person name="Daum C."/>
            <person name="Ng V."/>
            <person name="Clum A."/>
            <person name="Steindorff A."/>
            <person name="Ohm R.A."/>
            <person name="Martin F."/>
            <person name="Silar P."/>
            <person name="Natvig D.O."/>
            <person name="Lalanne C."/>
            <person name="Gautier V."/>
            <person name="Ament-Velasquez S.L."/>
            <person name="Kruys A."/>
            <person name="Hutchinson M.I."/>
            <person name="Powell A.J."/>
            <person name="Barry K."/>
            <person name="Miller A.N."/>
            <person name="Grigoriev I.V."/>
            <person name="Debuchy R."/>
            <person name="Gladieux P."/>
            <person name="Hiltunen Thoren M."/>
            <person name="Johannesson H."/>
        </authorList>
    </citation>
    <scope>NUCLEOTIDE SEQUENCE</scope>
    <source>
        <strain evidence="9">CBS 892.96</strain>
    </source>
</reference>
<keyword evidence="3 7" id="KW-1133">Transmembrane helix</keyword>
<dbReference type="EMBL" id="MU866092">
    <property type="protein sequence ID" value="KAK4180911.1"/>
    <property type="molecule type" value="Genomic_DNA"/>
</dbReference>
<keyword evidence="10" id="KW-1185">Reference proteome</keyword>
<evidence type="ECO:0000256" key="1">
    <source>
        <dbReference type="ARBA" id="ARBA00004141"/>
    </source>
</evidence>
<feature type="transmembrane region" description="Helical" evidence="7">
    <location>
        <begin position="20"/>
        <end position="39"/>
    </location>
</feature>
<feature type="domain" description="Rhodopsin" evidence="8">
    <location>
        <begin position="39"/>
        <end position="283"/>
    </location>
</feature>
<feature type="transmembrane region" description="Helical" evidence="7">
    <location>
        <begin position="135"/>
        <end position="158"/>
    </location>
</feature>
<comment type="subcellular location">
    <subcellularLocation>
        <location evidence="1">Membrane</location>
        <topology evidence="1">Multi-pass membrane protein</topology>
    </subcellularLocation>
</comment>
<reference evidence="9" key="2">
    <citation type="submission" date="2023-05" db="EMBL/GenBank/DDBJ databases">
        <authorList>
            <consortium name="Lawrence Berkeley National Laboratory"/>
            <person name="Steindorff A."/>
            <person name="Hensen N."/>
            <person name="Bonometti L."/>
            <person name="Westerberg I."/>
            <person name="Brannstrom I.O."/>
            <person name="Guillou S."/>
            <person name="Cros-Aarteil S."/>
            <person name="Calhoun S."/>
            <person name="Haridas S."/>
            <person name="Kuo A."/>
            <person name="Mondo S."/>
            <person name="Pangilinan J."/>
            <person name="Riley R."/>
            <person name="Labutti K."/>
            <person name="Andreopoulos B."/>
            <person name="Lipzen A."/>
            <person name="Chen C."/>
            <person name="Yanf M."/>
            <person name="Daum C."/>
            <person name="Ng V."/>
            <person name="Clum A."/>
            <person name="Ohm R."/>
            <person name="Martin F."/>
            <person name="Silar P."/>
            <person name="Natvig D."/>
            <person name="Lalanne C."/>
            <person name="Gautier V."/>
            <person name="Ament-Velasquez S.L."/>
            <person name="Kruys A."/>
            <person name="Hutchinson M.I."/>
            <person name="Powell A.J."/>
            <person name="Barry K."/>
            <person name="Miller A.N."/>
            <person name="Grigoriev I.V."/>
            <person name="Debuchy R."/>
            <person name="Gladieux P."/>
            <person name="Thoren M.H."/>
            <person name="Johannesson H."/>
        </authorList>
    </citation>
    <scope>NUCLEOTIDE SEQUENCE</scope>
    <source>
        <strain evidence="9">CBS 892.96</strain>
    </source>
</reference>
<feature type="region of interest" description="Disordered" evidence="6">
    <location>
        <begin position="350"/>
        <end position="391"/>
    </location>
</feature>
<dbReference type="Proteomes" id="UP001302321">
    <property type="component" value="Unassembled WGS sequence"/>
</dbReference>
<dbReference type="InterPro" id="IPR049326">
    <property type="entry name" value="Rhodopsin_dom_fungi"/>
</dbReference>
<proteinExistence type="inferred from homology"/>
<dbReference type="Pfam" id="PF20684">
    <property type="entry name" value="Fung_rhodopsin"/>
    <property type="match status" value="1"/>
</dbReference>
<protein>
    <recommendedName>
        <fullName evidence="8">Rhodopsin domain-containing protein</fullName>
    </recommendedName>
</protein>
<gene>
    <name evidence="9" type="ORF">QBC36DRAFT_318994</name>
</gene>
<evidence type="ECO:0000259" key="8">
    <source>
        <dbReference type="Pfam" id="PF20684"/>
    </source>
</evidence>
<dbReference type="InterPro" id="IPR052337">
    <property type="entry name" value="SAT4-like"/>
</dbReference>
<evidence type="ECO:0000256" key="6">
    <source>
        <dbReference type="SAM" id="MobiDB-lite"/>
    </source>
</evidence>
<keyword evidence="2 7" id="KW-0812">Transmembrane</keyword>
<dbReference type="AlphaFoldDB" id="A0AAN6WFJ4"/>
<name>A0AAN6WFJ4_9PEZI</name>
<evidence type="ECO:0000256" key="7">
    <source>
        <dbReference type="SAM" id="Phobius"/>
    </source>
</evidence>
<dbReference type="PANTHER" id="PTHR33048">
    <property type="entry name" value="PTH11-LIKE INTEGRAL MEMBRANE PROTEIN (AFU_ORTHOLOGUE AFUA_5G11245)"/>
    <property type="match status" value="1"/>
</dbReference>
<evidence type="ECO:0000256" key="3">
    <source>
        <dbReference type="ARBA" id="ARBA00022989"/>
    </source>
</evidence>
<evidence type="ECO:0000256" key="2">
    <source>
        <dbReference type="ARBA" id="ARBA00022692"/>
    </source>
</evidence>
<accession>A0AAN6WFJ4</accession>
<evidence type="ECO:0000256" key="4">
    <source>
        <dbReference type="ARBA" id="ARBA00023136"/>
    </source>
</evidence>